<dbReference type="Pfam" id="PF00497">
    <property type="entry name" value="SBP_bac_3"/>
    <property type="match status" value="1"/>
</dbReference>
<dbReference type="AlphaFoldDB" id="A0A840BNM3"/>
<dbReference type="Proteomes" id="UP000561045">
    <property type="component" value="Unassembled WGS sequence"/>
</dbReference>
<dbReference type="SUPFAM" id="SSF53850">
    <property type="entry name" value="Periplasmic binding protein-like II"/>
    <property type="match status" value="1"/>
</dbReference>
<comment type="caution">
    <text evidence="2">The sequence shown here is derived from an EMBL/GenBank/DDBJ whole genome shotgun (WGS) entry which is preliminary data.</text>
</comment>
<dbReference type="RefSeq" id="WP_183638405.1">
    <property type="nucleotide sequence ID" value="NZ_BAABLE010000001.1"/>
</dbReference>
<sequence>MKRYLRALAHAVSVGALVCLCSLCIAGDSFFYYAHDLPPFAHEEGGHLDGFAIALVRDICDRRGLCAQIEMFPFKRALLTVSAENPQNSFLLLARCPDREADFKWVGPVFKSQVFFYVRRDLRPKANTLADLHDVAIGVHRGNRDHSVLQAMGFTNLNASDTQTQTLKMLAAGRVDATPMSEAVFPTAARDAGLNPDLFERSEVQLYTSELYFGFSTRTTDSVVEAWRNALATARTTGRYDAIHRQYFPGRPPEPPK</sequence>
<name>A0A840BNM3_9RHOO</name>
<dbReference type="InterPro" id="IPR001638">
    <property type="entry name" value="Solute-binding_3/MltF_N"/>
</dbReference>
<evidence type="ECO:0000313" key="3">
    <source>
        <dbReference type="Proteomes" id="UP000561045"/>
    </source>
</evidence>
<reference evidence="2 3" key="1">
    <citation type="submission" date="2020-08" db="EMBL/GenBank/DDBJ databases">
        <title>Genomic Encyclopedia of Type Strains, Phase IV (KMG-IV): sequencing the most valuable type-strain genomes for metagenomic binning, comparative biology and taxonomic classification.</title>
        <authorList>
            <person name="Goeker M."/>
        </authorList>
    </citation>
    <scope>NUCLEOTIDE SEQUENCE [LARGE SCALE GENOMIC DNA]</scope>
    <source>
        <strain evidence="2 3">DSM 106739</strain>
    </source>
</reference>
<dbReference type="EMBL" id="JACIET010000005">
    <property type="protein sequence ID" value="MBB4014905.1"/>
    <property type="molecule type" value="Genomic_DNA"/>
</dbReference>
<organism evidence="2 3">
    <name type="scientific">Niveibacterium umoris</name>
    <dbReference type="NCBI Taxonomy" id="1193620"/>
    <lineage>
        <taxon>Bacteria</taxon>
        <taxon>Pseudomonadati</taxon>
        <taxon>Pseudomonadota</taxon>
        <taxon>Betaproteobacteria</taxon>
        <taxon>Rhodocyclales</taxon>
        <taxon>Rhodocyclaceae</taxon>
        <taxon>Niveibacterium</taxon>
    </lineage>
</organism>
<dbReference type="PANTHER" id="PTHR38834:SF3">
    <property type="entry name" value="SOLUTE-BINDING PROTEIN FAMILY 3_N-TERMINAL DOMAIN-CONTAINING PROTEIN"/>
    <property type="match status" value="1"/>
</dbReference>
<gene>
    <name evidence="2" type="ORF">GGR36_004263</name>
</gene>
<dbReference type="PANTHER" id="PTHR38834">
    <property type="entry name" value="PERIPLASMIC SUBSTRATE BINDING PROTEIN FAMILY 3"/>
    <property type="match status" value="1"/>
</dbReference>
<evidence type="ECO:0000259" key="1">
    <source>
        <dbReference type="Pfam" id="PF00497"/>
    </source>
</evidence>
<evidence type="ECO:0000313" key="2">
    <source>
        <dbReference type="EMBL" id="MBB4014905.1"/>
    </source>
</evidence>
<keyword evidence="3" id="KW-1185">Reference proteome</keyword>
<feature type="domain" description="Solute-binding protein family 3/N-terminal" evidence="1">
    <location>
        <begin position="34"/>
        <end position="249"/>
    </location>
</feature>
<dbReference type="Gene3D" id="3.40.190.10">
    <property type="entry name" value="Periplasmic binding protein-like II"/>
    <property type="match status" value="2"/>
</dbReference>
<accession>A0A840BNM3</accession>
<proteinExistence type="predicted"/>
<protein>
    <submittedName>
        <fullName evidence="2">Polar amino acid transport system substrate-binding protein</fullName>
    </submittedName>
</protein>